<proteinExistence type="predicted"/>
<dbReference type="AlphaFoldDB" id="A0A9K3D7V5"/>
<gene>
    <name evidence="1" type="ORF">KIPB_013371</name>
</gene>
<protein>
    <submittedName>
        <fullName evidence="1">Uncharacterized protein</fullName>
    </submittedName>
</protein>
<accession>A0A9K3D7V5</accession>
<dbReference type="InterPro" id="IPR011043">
    <property type="entry name" value="Gal_Oxase/kelch_b-propeller"/>
</dbReference>
<keyword evidence="2" id="KW-1185">Reference proteome</keyword>
<name>A0A9K3D7V5_9EUKA</name>
<evidence type="ECO:0000313" key="2">
    <source>
        <dbReference type="Proteomes" id="UP000265618"/>
    </source>
</evidence>
<dbReference type="Proteomes" id="UP000265618">
    <property type="component" value="Unassembled WGS sequence"/>
</dbReference>
<sequence>MSSTIPAVQVERLAPTLFRPNSGCGCVSMGENRAFLIGNNNASGEDWCYIATLTKEGSERSLSMEPLTVPFDKVYGCSAVRVGTSVYIYGDGPSWSKGPHYGTLRVYAIDTGAWTEETRKGEQAWPEQQLNPCMVAISDHEFLVAGGEDQEETAHTWIYNTHTKEWKV</sequence>
<dbReference type="SUPFAM" id="SSF50965">
    <property type="entry name" value="Galactose oxidase, central domain"/>
    <property type="match status" value="1"/>
</dbReference>
<feature type="non-terminal residue" evidence="1">
    <location>
        <position position="1"/>
    </location>
</feature>
<organism evidence="1 2">
    <name type="scientific">Kipferlia bialata</name>
    <dbReference type="NCBI Taxonomy" id="797122"/>
    <lineage>
        <taxon>Eukaryota</taxon>
        <taxon>Metamonada</taxon>
        <taxon>Carpediemonas-like organisms</taxon>
        <taxon>Kipferlia</taxon>
    </lineage>
</organism>
<evidence type="ECO:0000313" key="1">
    <source>
        <dbReference type="EMBL" id="GIQ90541.1"/>
    </source>
</evidence>
<dbReference type="Gene3D" id="2.120.10.80">
    <property type="entry name" value="Kelch-type beta propeller"/>
    <property type="match status" value="1"/>
</dbReference>
<comment type="caution">
    <text evidence="1">The sequence shown here is derived from an EMBL/GenBank/DDBJ whole genome shotgun (WGS) entry which is preliminary data.</text>
</comment>
<dbReference type="InterPro" id="IPR015915">
    <property type="entry name" value="Kelch-typ_b-propeller"/>
</dbReference>
<reference evidence="1 2" key="1">
    <citation type="journal article" date="2018" name="PLoS ONE">
        <title>The draft genome of Kipferlia bialata reveals reductive genome evolution in fornicate parasites.</title>
        <authorList>
            <person name="Tanifuji G."/>
            <person name="Takabayashi S."/>
            <person name="Kume K."/>
            <person name="Takagi M."/>
            <person name="Nakayama T."/>
            <person name="Kamikawa R."/>
            <person name="Inagaki Y."/>
            <person name="Hashimoto T."/>
        </authorList>
    </citation>
    <scope>NUCLEOTIDE SEQUENCE [LARGE SCALE GENOMIC DNA]</scope>
    <source>
        <strain evidence="1">NY0173</strain>
    </source>
</reference>
<dbReference type="EMBL" id="BDIP01006310">
    <property type="protein sequence ID" value="GIQ90541.1"/>
    <property type="molecule type" value="Genomic_DNA"/>
</dbReference>